<sequence length="203" mass="23496">MIPTFLFMGNKSFGDGGDTFQFHYESDTLALQIEEDTVILEPIDTTSVEINSIFTYMILDNFMADAQSNGLDSAEVNEHINRLDAILIGDLSEHKVLGYTVASEDSTTYTGVRGAILIEEYTLLDWDLFQMTLYHELGHWFGLEHCGCKNEIMMEYNYPRGLNKVYKRWDKKVEHLMLDINSRYNESMSNFDFPDLDHELFVE</sequence>
<dbReference type="InterPro" id="IPR024079">
    <property type="entry name" value="MetalloPept_cat_dom_sf"/>
</dbReference>
<evidence type="ECO:0000313" key="1">
    <source>
        <dbReference type="EMBL" id="CAG7580765.1"/>
    </source>
</evidence>
<dbReference type="SUPFAM" id="SSF55486">
    <property type="entry name" value="Metalloproteases ('zincins'), catalytic domain"/>
    <property type="match status" value="2"/>
</dbReference>
<protein>
    <submittedName>
        <fullName evidence="1">Putative hydrolase</fullName>
    </submittedName>
</protein>
<gene>
    <name evidence="1" type="ORF">SLAVMIC_00548</name>
</gene>
<dbReference type="Gene3D" id="3.40.390.10">
    <property type="entry name" value="Collagenase (Catalytic Domain)"/>
    <property type="match status" value="1"/>
</dbReference>
<reference evidence="1" key="1">
    <citation type="submission" date="2021-06" db="EMBL/GenBank/DDBJ databases">
        <authorList>
            <person name="Gannon L."/>
            <person name="Redgwell R T."/>
            <person name="Michniewski S."/>
            <person name="Harrison D C."/>
            <person name="Millard A."/>
        </authorList>
    </citation>
    <scope>NUCLEOTIDE SEQUENCE</scope>
</reference>
<dbReference type="GO" id="GO:0008237">
    <property type="term" value="F:metallopeptidase activity"/>
    <property type="evidence" value="ECO:0007669"/>
    <property type="project" value="InterPro"/>
</dbReference>
<name>A0A8D9CD90_9VIRU</name>
<keyword evidence="1" id="KW-0378">Hydrolase</keyword>
<organism evidence="1">
    <name type="scientific">uncultured marine phage</name>
    <dbReference type="NCBI Taxonomy" id="707152"/>
    <lineage>
        <taxon>Viruses</taxon>
        <taxon>environmental samples</taxon>
    </lineage>
</organism>
<dbReference type="EMBL" id="OU342829">
    <property type="protein sequence ID" value="CAG7580765.1"/>
    <property type="molecule type" value="Genomic_DNA"/>
</dbReference>
<accession>A0A8D9CD90</accession>
<proteinExistence type="predicted"/>